<dbReference type="EMBL" id="VWOJ01000001">
    <property type="protein sequence ID" value="KAA5805306.1"/>
    <property type="molecule type" value="Genomic_DNA"/>
</dbReference>
<dbReference type="RefSeq" id="WP_150022338.1">
    <property type="nucleotide sequence ID" value="NZ_VWOJ01000001.1"/>
</dbReference>
<accession>A0A5M6ZKE5</accession>
<keyword evidence="3" id="KW-1185">Reference proteome</keyword>
<organism evidence="2 3">
    <name type="scientific">Alkalicaulis satelles</name>
    <dbReference type="NCBI Taxonomy" id="2609175"/>
    <lineage>
        <taxon>Bacteria</taxon>
        <taxon>Pseudomonadati</taxon>
        <taxon>Pseudomonadota</taxon>
        <taxon>Alphaproteobacteria</taxon>
        <taxon>Maricaulales</taxon>
        <taxon>Maricaulaceae</taxon>
        <taxon>Alkalicaulis</taxon>
    </lineage>
</organism>
<dbReference type="Proteomes" id="UP000325122">
    <property type="component" value="Unassembled WGS sequence"/>
</dbReference>
<evidence type="ECO:0000313" key="3">
    <source>
        <dbReference type="Proteomes" id="UP000325122"/>
    </source>
</evidence>
<proteinExistence type="predicted"/>
<feature type="region of interest" description="Disordered" evidence="1">
    <location>
        <begin position="100"/>
        <end position="122"/>
    </location>
</feature>
<comment type="caution">
    <text evidence="2">The sequence shown here is derived from an EMBL/GenBank/DDBJ whole genome shotgun (WGS) entry which is preliminary data.</text>
</comment>
<evidence type="ECO:0000256" key="1">
    <source>
        <dbReference type="SAM" id="MobiDB-lite"/>
    </source>
</evidence>
<evidence type="ECO:0000313" key="2">
    <source>
        <dbReference type="EMBL" id="KAA5805306.1"/>
    </source>
</evidence>
<feature type="compositionally biased region" description="Low complexity" evidence="1">
    <location>
        <begin position="103"/>
        <end position="115"/>
    </location>
</feature>
<gene>
    <name evidence="2" type="ORF">F1654_04830</name>
</gene>
<dbReference type="AlphaFoldDB" id="A0A5M6ZKE5"/>
<reference evidence="2 3" key="1">
    <citation type="submission" date="2019-09" db="EMBL/GenBank/DDBJ databases">
        <authorList>
            <person name="Kevbrin V."/>
            <person name="Grouzdev D.S."/>
        </authorList>
    </citation>
    <scope>NUCLEOTIDE SEQUENCE [LARGE SCALE GENOMIC DNA]</scope>
    <source>
        <strain evidence="2 3">G-192</strain>
    </source>
</reference>
<name>A0A5M6ZKE5_9PROT</name>
<protein>
    <submittedName>
        <fullName evidence="2">Uncharacterized protein</fullName>
    </submittedName>
</protein>
<sequence length="160" mass="17256">MNMHSTPHASAQVKVADWSLWLKHISGDPALTKRLASLKAGETVTLTVGGHKGVWEKKADGKDGRPTGGLKPLDDDTRKAWFGLYKTRRGALVDIALAPSEGSPARRSARPQARADVLEAASPADKEAAWAAFTALRQAGWRFDSRPSGRDALHERGPRG</sequence>